<dbReference type="AlphaFoldDB" id="A0A423WZS1"/>
<feature type="compositionally biased region" description="Polar residues" evidence="1">
    <location>
        <begin position="1"/>
        <end position="12"/>
    </location>
</feature>
<feature type="transmembrane region" description="Helical" evidence="2">
    <location>
        <begin position="30"/>
        <end position="55"/>
    </location>
</feature>
<reference evidence="3 4" key="1">
    <citation type="submission" date="2015-09" db="EMBL/GenBank/DDBJ databases">
        <title>Host preference determinants of Valsa canker pathogens revealed by comparative genomics.</title>
        <authorList>
            <person name="Yin Z."/>
            <person name="Huang L."/>
        </authorList>
    </citation>
    <scope>NUCLEOTIDE SEQUENCE [LARGE SCALE GENOMIC DNA]</scope>
    <source>
        <strain evidence="3 4">03-1</strain>
    </source>
</reference>
<dbReference type="OrthoDB" id="2874598at2759"/>
<evidence type="ECO:0000256" key="1">
    <source>
        <dbReference type="SAM" id="MobiDB-lite"/>
    </source>
</evidence>
<dbReference type="EMBL" id="LKEA01000005">
    <property type="protein sequence ID" value="ROW08987.1"/>
    <property type="molecule type" value="Genomic_DNA"/>
</dbReference>
<keyword evidence="2" id="KW-1133">Transmembrane helix</keyword>
<dbReference type="Proteomes" id="UP000283895">
    <property type="component" value="Unassembled WGS sequence"/>
</dbReference>
<feature type="region of interest" description="Disordered" evidence="1">
    <location>
        <begin position="1"/>
        <end position="22"/>
    </location>
</feature>
<keyword evidence="4" id="KW-1185">Reference proteome</keyword>
<evidence type="ECO:0000313" key="4">
    <source>
        <dbReference type="Proteomes" id="UP000283895"/>
    </source>
</evidence>
<gene>
    <name evidence="3" type="ORF">VMCG_02937</name>
</gene>
<comment type="caution">
    <text evidence="3">The sequence shown here is derived from an EMBL/GenBank/DDBJ whole genome shotgun (WGS) entry which is preliminary data.</text>
</comment>
<proteinExistence type="predicted"/>
<organism evidence="3 4">
    <name type="scientific">Cytospora schulzeri</name>
    <dbReference type="NCBI Taxonomy" id="448051"/>
    <lineage>
        <taxon>Eukaryota</taxon>
        <taxon>Fungi</taxon>
        <taxon>Dikarya</taxon>
        <taxon>Ascomycota</taxon>
        <taxon>Pezizomycotina</taxon>
        <taxon>Sordariomycetes</taxon>
        <taxon>Sordariomycetidae</taxon>
        <taxon>Diaporthales</taxon>
        <taxon>Cytosporaceae</taxon>
        <taxon>Cytospora</taxon>
    </lineage>
</organism>
<keyword evidence="2" id="KW-0472">Membrane</keyword>
<accession>A0A423WZS1</accession>
<feature type="transmembrane region" description="Helical" evidence="2">
    <location>
        <begin position="102"/>
        <end position="125"/>
    </location>
</feature>
<protein>
    <submittedName>
        <fullName evidence="3">Uncharacterized protein</fullName>
    </submittedName>
</protein>
<feature type="transmembrane region" description="Helical" evidence="2">
    <location>
        <begin position="70"/>
        <end position="90"/>
    </location>
</feature>
<name>A0A423WZS1_9PEZI</name>
<evidence type="ECO:0000313" key="3">
    <source>
        <dbReference type="EMBL" id="ROW08987.1"/>
    </source>
</evidence>
<feature type="transmembrane region" description="Helical" evidence="2">
    <location>
        <begin position="161"/>
        <end position="182"/>
    </location>
</feature>
<sequence>MFNFNKSSSKGKNANGEKPRNSSRGMAWQIPFFFCIIFALSVAEMVFTIDAFVYLEKKDKWWSKTEKARMAFLIFSSARSILLSGTYVAVNCLPMKNIMSTMHVIFLVLSTIFWVVSGVLIHQMWGYMECANAGLPSSLTEFKSQVEGGITLCHEIKTIEIIAWCIAGVSVIATIPVVKTWMDRRKASRQQKTQEAREKIESHV</sequence>
<keyword evidence="2" id="KW-0812">Transmembrane</keyword>
<evidence type="ECO:0000256" key="2">
    <source>
        <dbReference type="SAM" id="Phobius"/>
    </source>
</evidence>